<sequence length="106" mass="11034">MGKVNTCKNINLALQGGGSHGALTWGVLDRLPKDDRLEIAEISGASAGAMNVVVLADGFERGGREGARAALEGYWRMISEVAQASPLPHSPLDRLPGRLGLDASPG</sequence>
<dbReference type="SUPFAM" id="SSF52151">
    <property type="entry name" value="FabD/lysophospholipase-like"/>
    <property type="match status" value="1"/>
</dbReference>
<protein>
    <submittedName>
        <fullName evidence="4">Patatin-like phospholipase</fullName>
    </submittedName>
</protein>
<gene>
    <name evidence="4" type="ORF">SAMN04244550_03257</name>
</gene>
<evidence type="ECO:0000313" key="4">
    <source>
        <dbReference type="EMBL" id="SDG00886.1"/>
    </source>
</evidence>
<organism evidence="4 5">
    <name type="scientific">Rhodobacter capsulatus</name>
    <name type="common">Rhodopseudomonas capsulata</name>
    <dbReference type="NCBI Taxonomy" id="1061"/>
    <lineage>
        <taxon>Bacteria</taxon>
        <taxon>Pseudomonadati</taxon>
        <taxon>Pseudomonadota</taxon>
        <taxon>Alphaproteobacteria</taxon>
        <taxon>Rhodobacterales</taxon>
        <taxon>Rhodobacter group</taxon>
        <taxon>Rhodobacter</taxon>
    </lineage>
</organism>
<dbReference type="EMBL" id="FNAY01000025">
    <property type="protein sequence ID" value="SDG00886.1"/>
    <property type="molecule type" value="Genomic_DNA"/>
</dbReference>
<dbReference type="GO" id="GO:0006629">
    <property type="term" value="P:lipid metabolic process"/>
    <property type="evidence" value="ECO:0007669"/>
    <property type="project" value="UniProtKB-KW"/>
</dbReference>
<proteinExistence type="predicted"/>
<accession>A0A1G7QQR6</accession>
<dbReference type="Pfam" id="PF01734">
    <property type="entry name" value="Patatin"/>
    <property type="match status" value="1"/>
</dbReference>
<dbReference type="AlphaFoldDB" id="A0A1G7QQR6"/>
<keyword evidence="1" id="KW-0443">Lipid metabolism</keyword>
<name>A0A1G7QQR6_RHOCA</name>
<feature type="domain" description="PNPLA" evidence="3">
    <location>
        <begin position="12"/>
        <end position="58"/>
    </location>
</feature>
<evidence type="ECO:0000256" key="2">
    <source>
        <dbReference type="SAM" id="MobiDB-lite"/>
    </source>
</evidence>
<reference evidence="4 5" key="1">
    <citation type="submission" date="2016-10" db="EMBL/GenBank/DDBJ databases">
        <authorList>
            <person name="de Groot N.N."/>
        </authorList>
    </citation>
    <scope>NUCLEOTIDE SEQUENCE [LARGE SCALE GENOMIC DNA]</scope>
    <source>
        <strain evidence="5">DSM 938 / 37b4</strain>
    </source>
</reference>
<dbReference type="Gene3D" id="3.40.1090.10">
    <property type="entry name" value="Cytosolic phospholipase A2 catalytic domain"/>
    <property type="match status" value="1"/>
</dbReference>
<dbReference type="InterPro" id="IPR002641">
    <property type="entry name" value="PNPLA_dom"/>
</dbReference>
<dbReference type="InterPro" id="IPR016035">
    <property type="entry name" value="Acyl_Trfase/lysoPLipase"/>
</dbReference>
<dbReference type="RefSeq" id="WP_074555888.1">
    <property type="nucleotide sequence ID" value="NZ_CP119563.1"/>
</dbReference>
<evidence type="ECO:0000313" key="5">
    <source>
        <dbReference type="Proteomes" id="UP000183812"/>
    </source>
</evidence>
<dbReference type="OrthoDB" id="9807112at2"/>
<evidence type="ECO:0000259" key="3">
    <source>
        <dbReference type="Pfam" id="PF01734"/>
    </source>
</evidence>
<feature type="region of interest" description="Disordered" evidence="2">
    <location>
        <begin position="86"/>
        <end position="106"/>
    </location>
</feature>
<dbReference type="Proteomes" id="UP000183812">
    <property type="component" value="Unassembled WGS sequence"/>
</dbReference>
<evidence type="ECO:0000256" key="1">
    <source>
        <dbReference type="ARBA" id="ARBA00023098"/>
    </source>
</evidence>